<gene>
    <name evidence="2" type="ORF">CC1G_10069</name>
</gene>
<reference evidence="2 3" key="1">
    <citation type="journal article" date="2010" name="Proc. Natl. Acad. Sci. U.S.A.">
        <title>Insights into evolution of multicellular fungi from the assembled chromosomes of the mushroom Coprinopsis cinerea (Coprinus cinereus).</title>
        <authorList>
            <person name="Stajich J.E."/>
            <person name="Wilke S.K."/>
            <person name="Ahren D."/>
            <person name="Au C.H."/>
            <person name="Birren B.W."/>
            <person name="Borodovsky M."/>
            <person name="Burns C."/>
            <person name="Canback B."/>
            <person name="Casselton L.A."/>
            <person name="Cheng C.K."/>
            <person name="Deng J."/>
            <person name="Dietrich F.S."/>
            <person name="Fargo D.C."/>
            <person name="Farman M.L."/>
            <person name="Gathman A.C."/>
            <person name="Goldberg J."/>
            <person name="Guigo R."/>
            <person name="Hoegger P.J."/>
            <person name="Hooker J.B."/>
            <person name="Huggins A."/>
            <person name="James T.Y."/>
            <person name="Kamada T."/>
            <person name="Kilaru S."/>
            <person name="Kodira C."/>
            <person name="Kues U."/>
            <person name="Kupfer D."/>
            <person name="Kwan H.S."/>
            <person name="Lomsadze A."/>
            <person name="Li W."/>
            <person name="Lilly W.W."/>
            <person name="Ma L.J."/>
            <person name="Mackey A.J."/>
            <person name="Manning G."/>
            <person name="Martin F."/>
            <person name="Muraguchi H."/>
            <person name="Natvig D.O."/>
            <person name="Palmerini H."/>
            <person name="Ramesh M.A."/>
            <person name="Rehmeyer C.J."/>
            <person name="Roe B.A."/>
            <person name="Shenoy N."/>
            <person name="Stanke M."/>
            <person name="Ter-Hovhannisyan V."/>
            <person name="Tunlid A."/>
            <person name="Velagapudi R."/>
            <person name="Vision T.J."/>
            <person name="Zeng Q."/>
            <person name="Zolan M.E."/>
            <person name="Pukkila P.J."/>
        </authorList>
    </citation>
    <scope>NUCLEOTIDE SEQUENCE [LARGE SCALE GENOMIC DNA]</scope>
    <source>
        <strain evidence="3">Okayama-7 / 130 / ATCC MYA-4618 / FGSC 9003</strain>
    </source>
</reference>
<name>A8NV01_COPC7</name>
<dbReference type="RefSeq" id="XP_001836575.1">
    <property type="nucleotide sequence ID" value="XM_001836523.1"/>
</dbReference>
<accession>A8NV01</accession>
<dbReference type="KEGG" id="cci:CC1G_10069"/>
<evidence type="ECO:0000256" key="1">
    <source>
        <dbReference type="SAM" id="SignalP"/>
    </source>
</evidence>
<dbReference type="EMBL" id="AACS02000004">
    <property type="protein sequence ID" value="EAU85283.1"/>
    <property type="molecule type" value="Genomic_DNA"/>
</dbReference>
<dbReference type="GeneID" id="6013121"/>
<keyword evidence="3" id="KW-1185">Reference proteome</keyword>
<dbReference type="AlphaFoldDB" id="A8NV01"/>
<sequence length="220" mass="25026">MVKFTSKLFAALAVATAVLVHSATGTGAPEKRDIVEISTPGVTQTPVLDEASGKPKVFTFHRFTPFPGGFAEVFMKTESCPAGSGYNRFQRMQYTTSFSHKHSSPLDNPIKGILSSLFPGSIGHRTRRRPVHLRRSSRNRGVLPADPFFSPQIQRRGRRNQWYRRDTISDHEDVLFRRFLEDEEGYLARDVEDLADIALREEVLDLIARFEELEEYGAYY</sequence>
<dbReference type="Proteomes" id="UP000001861">
    <property type="component" value="Unassembled WGS sequence"/>
</dbReference>
<protein>
    <submittedName>
        <fullName evidence="2">Uncharacterized protein</fullName>
    </submittedName>
</protein>
<comment type="caution">
    <text evidence="2">The sequence shown here is derived from an EMBL/GenBank/DDBJ whole genome shotgun (WGS) entry which is preliminary data.</text>
</comment>
<keyword evidence="1" id="KW-0732">Signal</keyword>
<dbReference type="VEuPathDB" id="FungiDB:CC1G_10069"/>
<evidence type="ECO:0000313" key="2">
    <source>
        <dbReference type="EMBL" id="EAU85283.1"/>
    </source>
</evidence>
<organism evidence="2 3">
    <name type="scientific">Coprinopsis cinerea (strain Okayama-7 / 130 / ATCC MYA-4618 / FGSC 9003)</name>
    <name type="common">Inky cap fungus</name>
    <name type="synonym">Hormographiella aspergillata</name>
    <dbReference type="NCBI Taxonomy" id="240176"/>
    <lineage>
        <taxon>Eukaryota</taxon>
        <taxon>Fungi</taxon>
        <taxon>Dikarya</taxon>
        <taxon>Basidiomycota</taxon>
        <taxon>Agaricomycotina</taxon>
        <taxon>Agaricomycetes</taxon>
        <taxon>Agaricomycetidae</taxon>
        <taxon>Agaricales</taxon>
        <taxon>Agaricineae</taxon>
        <taxon>Psathyrellaceae</taxon>
        <taxon>Coprinopsis</taxon>
    </lineage>
</organism>
<feature type="chain" id="PRO_5002724490" evidence="1">
    <location>
        <begin position="26"/>
        <end position="220"/>
    </location>
</feature>
<dbReference type="InParanoid" id="A8NV01"/>
<proteinExistence type="predicted"/>
<feature type="signal peptide" evidence="1">
    <location>
        <begin position="1"/>
        <end position="25"/>
    </location>
</feature>
<evidence type="ECO:0000313" key="3">
    <source>
        <dbReference type="Proteomes" id="UP000001861"/>
    </source>
</evidence>